<reference evidence="2 3" key="1">
    <citation type="submission" date="2019-12" db="EMBL/GenBank/DDBJ databases">
        <title>Maritimibacter sp. nov. sp. isolated from sea sand.</title>
        <authorList>
            <person name="Kim J."/>
            <person name="Jeong S.E."/>
            <person name="Jung H.S."/>
            <person name="Jeon C.O."/>
        </authorList>
    </citation>
    <scope>NUCLEOTIDE SEQUENCE [LARGE SCALE GENOMIC DNA]</scope>
    <source>
        <strain evidence="2 3">DP07</strain>
    </source>
</reference>
<dbReference type="GO" id="GO:0009396">
    <property type="term" value="P:folic acid-containing compound biosynthetic process"/>
    <property type="evidence" value="ECO:0007669"/>
    <property type="project" value="InterPro"/>
</dbReference>
<dbReference type="NCBIfam" id="TIGR00553">
    <property type="entry name" value="pabB"/>
    <property type="match status" value="1"/>
</dbReference>
<dbReference type="EMBL" id="WTUX01000014">
    <property type="protein sequence ID" value="MZR13730.1"/>
    <property type="molecule type" value="Genomic_DNA"/>
</dbReference>
<proteinExistence type="predicted"/>
<dbReference type="PANTHER" id="PTHR11236">
    <property type="entry name" value="AMINOBENZOATE/ANTHRANILATE SYNTHASE"/>
    <property type="match status" value="1"/>
</dbReference>
<organism evidence="2 3">
    <name type="scientific">Maritimibacter harenae</name>
    <dbReference type="NCBI Taxonomy" id="2606218"/>
    <lineage>
        <taxon>Bacteria</taxon>
        <taxon>Pseudomonadati</taxon>
        <taxon>Pseudomonadota</taxon>
        <taxon>Alphaproteobacteria</taxon>
        <taxon>Rhodobacterales</taxon>
        <taxon>Roseobacteraceae</taxon>
        <taxon>Maritimibacter</taxon>
    </lineage>
</organism>
<keyword evidence="3" id="KW-1185">Reference proteome</keyword>
<dbReference type="InterPro" id="IPR005801">
    <property type="entry name" value="ADC_synthase"/>
</dbReference>
<keyword evidence="2" id="KW-0032">Aminotransferase</keyword>
<dbReference type="Pfam" id="PF00425">
    <property type="entry name" value="Chorismate_bind"/>
    <property type="match status" value="1"/>
</dbReference>
<dbReference type="InterPro" id="IPR005802">
    <property type="entry name" value="ADC_synth_comp_1"/>
</dbReference>
<dbReference type="GO" id="GO:0000162">
    <property type="term" value="P:L-tryptophan biosynthetic process"/>
    <property type="evidence" value="ECO:0007669"/>
    <property type="project" value="TreeGrafter"/>
</dbReference>
<protein>
    <submittedName>
        <fullName evidence="2">Aminodeoxychorismate synthase component I</fullName>
        <ecNumber evidence="2">2.6.1.85</ecNumber>
    </submittedName>
</protein>
<sequence>MSGGPAPGAEILFRDDVAGREMHFAKPHAIIRADAPEELRAALADVEHAQRAGRWCAGYLSYEAGYALEPKLLNQLPAGRRLPLLLMGVFDAPRERPVTPAQISDAALTAFETAWSYEAYAPRFEQVHRHLCAGDCYQANLTFPITARWQGAPAALFDAMTARQPVRYGALVDLGGPVILSRSPELFFDVDDAGWIETHPMKGTIRRGANPQEDAQLAEALRQDAKCQAENLMIVDLLRNDISRICELGTLEVPELFRLESYPTVHQLVSRIRAKLARGVGFAEIIAALFPCGSITGAPKIRAMQILRALEHGPRDAYCGAIGYLAPKGRMRFNVAIRTITLHEGGEAVLNVGGGLVYDSEVRAEYEESLLKARFAGGVAERTEDFAETRSRSTGSVLEQHQTFARGASPVSLHGRRKV</sequence>
<dbReference type="Proteomes" id="UP000467322">
    <property type="component" value="Unassembled WGS sequence"/>
</dbReference>
<dbReference type="InterPro" id="IPR019999">
    <property type="entry name" value="Anth_synth_I-like"/>
</dbReference>
<keyword evidence="2" id="KW-0808">Transferase</keyword>
<dbReference type="PRINTS" id="PR00095">
    <property type="entry name" value="ANTSNTHASEI"/>
</dbReference>
<comment type="caution">
    <text evidence="2">The sequence shown here is derived from an EMBL/GenBank/DDBJ whole genome shotgun (WGS) entry which is preliminary data.</text>
</comment>
<evidence type="ECO:0000313" key="3">
    <source>
        <dbReference type="Proteomes" id="UP000467322"/>
    </source>
</evidence>
<dbReference type="GO" id="GO:0046820">
    <property type="term" value="F:4-amino-4-deoxychorismate synthase activity"/>
    <property type="evidence" value="ECO:0007669"/>
    <property type="project" value="UniProtKB-EC"/>
</dbReference>
<dbReference type="SUPFAM" id="SSF56322">
    <property type="entry name" value="ADC synthase"/>
    <property type="match status" value="1"/>
</dbReference>
<dbReference type="Gene3D" id="3.60.120.10">
    <property type="entry name" value="Anthranilate synthase"/>
    <property type="match status" value="1"/>
</dbReference>
<name>A0A845M096_9RHOB</name>
<feature type="domain" description="Chorismate-utilising enzyme C-terminal" evidence="1">
    <location>
        <begin position="117"/>
        <end position="372"/>
    </location>
</feature>
<accession>A0A845M096</accession>
<dbReference type="PANTHER" id="PTHR11236:SF50">
    <property type="entry name" value="AMINODEOXYCHORISMATE SYNTHASE COMPONENT 1"/>
    <property type="match status" value="1"/>
</dbReference>
<dbReference type="InterPro" id="IPR015890">
    <property type="entry name" value="Chorismate_C"/>
</dbReference>
<evidence type="ECO:0000313" key="2">
    <source>
        <dbReference type="EMBL" id="MZR13730.1"/>
    </source>
</evidence>
<gene>
    <name evidence="2" type="ORF">GQE99_11955</name>
</gene>
<dbReference type="EC" id="2.6.1.85" evidence="2"/>
<evidence type="ECO:0000259" key="1">
    <source>
        <dbReference type="Pfam" id="PF00425"/>
    </source>
</evidence>
<dbReference type="NCBIfam" id="NF005698">
    <property type="entry name" value="PRK07508.1"/>
    <property type="match status" value="1"/>
</dbReference>
<dbReference type="AlphaFoldDB" id="A0A845M096"/>